<evidence type="ECO:0000259" key="1">
    <source>
        <dbReference type="Pfam" id="PF13476"/>
    </source>
</evidence>
<dbReference type="RefSeq" id="WP_270172015.1">
    <property type="nucleotide sequence ID" value="NZ_CP089391.1"/>
</dbReference>
<dbReference type="Proteomes" id="UP001179614">
    <property type="component" value="Chromosome"/>
</dbReference>
<dbReference type="InterPro" id="IPR016195">
    <property type="entry name" value="Pol/histidinol_Pase-like"/>
</dbReference>
<dbReference type="EMBL" id="CP089391">
    <property type="protein sequence ID" value="WBL82266.1"/>
    <property type="molecule type" value="Genomic_DNA"/>
</dbReference>
<dbReference type="SUPFAM" id="SSF89550">
    <property type="entry name" value="PHP domain-like"/>
    <property type="match status" value="1"/>
</dbReference>
<sequence length="599" mass="66515">MISITDHHDINFLPYVINASKVNGSVYVYPGIEVTCSDKTQCLAIFDPDSDPTVWTRLIHQLPEIEMAPANDAKIAQTEVANITIETLFERVANDTVLRDHCILLPHFSDGDAHKHLNVEGHQLRFCNINCDGVYIEKQYSDLLPETRRKAFGEIEEWGKRRRAFIATGDNRKANWERLGFHDCWIKLGEASIEGIRQALLADEARIAYATPSAPIDKIVELKVMSSLTGQNEFSVSFNEGFNAIIGGRGAGKSALLEYLRFGLGRTESDLPSLDGETLHDREARLINETLVDGYVEVVIDRGGVQETWHRNLLDRDTITIADASGTLTAETIADAQRRFRARAFYQKGLSTTMSREAAAAEQITGIAAAEQLDQRREIDGSIDAIKRQIGATMRDLAALWQIQLERRRGAASISDLKRRIAAVSERLRKEGVQQATLDILANKPVFDRGKSYQGEVRSAIDSDRERFDKLKTSILNVRLSRFEGVDDFSELKALNDAMDKARTATAGHIDSALAELEQLEEAYKIAASAFEIRSESFAQQHSAALQAQTSSKQLLDDSKKLAGELSALEQTDIELTKRESLAVAGIRSPKACWPLSAG</sequence>
<evidence type="ECO:0000313" key="3">
    <source>
        <dbReference type="Proteomes" id="UP001179614"/>
    </source>
</evidence>
<organism evidence="2 3">
    <name type="scientific">Bradyrhizobium xenonodulans</name>
    <dbReference type="NCBI Taxonomy" id="2736875"/>
    <lineage>
        <taxon>Bacteria</taxon>
        <taxon>Pseudomonadati</taxon>
        <taxon>Pseudomonadota</taxon>
        <taxon>Alphaproteobacteria</taxon>
        <taxon>Hyphomicrobiales</taxon>
        <taxon>Nitrobacteraceae</taxon>
        <taxon>Bradyrhizobium</taxon>
    </lineage>
</organism>
<name>A0ABY7MV26_9BRAD</name>
<dbReference type="Pfam" id="PF13476">
    <property type="entry name" value="AAA_23"/>
    <property type="match status" value="1"/>
</dbReference>
<dbReference type="Gene3D" id="3.40.50.300">
    <property type="entry name" value="P-loop containing nucleotide triphosphate hydrolases"/>
    <property type="match status" value="1"/>
</dbReference>
<evidence type="ECO:0000313" key="2">
    <source>
        <dbReference type="EMBL" id="WBL82266.1"/>
    </source>
</evidence>
<feature type="domain" description="Rad50/SbcC-type AAA" evidence="1">
    <location>
        <begin position="232"/>
        <end position="337"/>
    </location>
</feature>
<accession>A0ABY7MV26</accession>
<gene>
    <name evidence="2" type="ORF">I3J27_18205</name>
</gene>
<proteinExistence type="predicted"/>
<protein>
    <submittedName>
        <fullName evidence="2">AAA family ATPase</fullName>
    </submittedName>
</protein>
<dbReference type="SUPFAM" id="SSF52540">
    <property type="entry name" value="P-loop containing nucleoside triphosphate hydrolases"/>
    <property type="match status" value="1"/>
</dbReference>
<dbReference type="InterPro" id="IPR038729">
    <property type="entry name" value="Rad50/SbcC_AAA"/>
</dbReference>
<dbReference type="InterPro" id="IPR027417">
    <property type="entry name" value="P-loop_NTPase"/>
</dbReference>
<reference evidence="2" key="1">
    <citation type="submission" date="2021-12" db="EMBL/GenBank/DDBJ databases">
        <title>Bradyrhizobium xenonodulans sp. nov.</title>
        <authorList>
            <person name="Claassens R."/>
            <person name="Venter S.N."/>
            <person name="Beukes C.W."/>
            <person name="Stepkowski T."/>
            <person name="Steenkamp E.T."/>
        </authorList>
    </citation>
    <scope>NUCLEOTIDE SEQUENCE</scope>
    <source>
        <strain evidence="2">14AB</strain>
    </source>
</reference>
<keyword evidence="3" id="KW-1185">Reference proteome</keyword>